<dbReference type="InterPro" id="IPR003439">
    <property type="entry name" value="ABC_transporter-like_ATP-bd"/>
</dbReference>
<gene>
    <name evidence="7" type="ORF">H9710_02510</name>
</gene>
<dbReference type="SMART" id="SM00382">
    <property type="entry name" value="AAA"/>
    <property type="match status" value="1"/>
</dbReference>
<feature type="region of interest" description="Disordered" evidence="5">
    <location>
        <begin position="221"/>
        <end position="382"/>
    </location>
</feature>
<dbReference type="FunFam" id="3.40.50.300:FF:000032">
    <property type="entry name" value="Export ABC transporter ATP-binding protein"/>
    <property type="match status" value="1"/>
</dbReference>
<dbReference type="GO" id="GO:0005524">
    <property type="term" value="F:ATP binding"/>
    <property type="evidence" value="ECO:0007669"/>
    <property type="project" value="UniProtKB-KW"/>
</dbReference>
<evidence type="ECO:0000313" key="7">
    <source>
        <dbReference type="EMBL" id="HJB97434.1"/>
    </source>
</evidence>
<dbReference type="Proteomes" id="UP000826793">
    <property type="component" value="Unassembled WGS sequence"/>
</dbReference>
<feature type="compositionally biased region" description="Low complexity" evidence="5">
    <location>
        <begin position="263"/>
        <end position="273"/>
    </location>
</feature>
<dbReference type="PROSITE" id="PS50893">
    <property type="entry name" value="ABC_TRANSPORTER_2"/>
    <property type="match status" value="1"/>
</dbReference>
<evidence type="ECO:0000256" key="1">
    <source>
        <dbReference type="ARBA" id="ARBA00005417"/>
    </source>
</evidence>
<keyword evidence="4 7" id="KW-0067">ATP-binding</keyword>
<reference evidence="7" key="2">
    <citation type="submission" date="2021-04" db="EMBL/GenBank/DDBJ databases">
        <authorList>
            <person name="Gilroy R."/>
        </authorList>
    </citation>
    <scope>NUCLEOTIDE SEQUENCE</scope>
    <source>
        <strain evidence="7">CHK185-1770</strain>
    </source>
</reference>
<dbReference type="GO" id="GO:0022857">
    <property type="term" value="F:transmembrane transporter activity"/>
    <property type="evidence" value="ECO:0007669"/>
    <property type="project" value="UniProtKB-ARBA"/>
</dbReference>
<dbReference type="InterPro" id="IPR003593">
    <property type="entry name" value="AAA+_ATPase"/>
</dbReference>
<dbReference type="Pfam" id="PF00005">
    <property type="entry name" value="ABC_tran"/>
    <property type="match status" value="1"/>
</dbReference>
<proteinExistence type="inferred from homology"/>
<dbReference type="CDD" id="cd03255">
    <property type="entry name" value="ABC_MJ0796_LolCDE_FtsE"/>
    <property type="match status" value="1"/>
</dbReference>
<protein>
    <submittedName>
        <fullName evidence="7">ATP-binding cassette domain-containing protein</fullName>
    </submittedName>
</protein>
<sequence length="382" mass="41294">MLELKNICKTYTQGKLEVPVLKEISLSVEEGEYVAIMGPSGSGKTTLMNIIGCLDSPTSGEYLLEGEDIAQNSDSKLSDVRLKSIGFVFQSFYLLSRQSALENVALPLLYAGVRRKERLEIARKALERVGLGDRVQFKPTQLSGGQCQRVAIARAIVNNPKILLADEPTGALDTQSGEQIMEIFQRLNREGVTIVMITHEQEIAAHARRVLHIRDGRLLEGTSAPQAEGPSLPGDLLPPASFQVGSGKAAPQRPAAPRPAPPVEQAAVREAAPSLPRRDRKPASEGPRHAAPKPGSQPPSQRKTPASRPPVRQARGAETLPPPLEVRRSQPSRQDQPGGFGSPISIDLSGAFAPPPSREKPRKVPGKQRPLWGSSKRPLPQS</sequence>
<evidence type="ECO:0000256" key="3">
    <source>
        <dbReference type="ARBA" id="ARBA00022741"/>
    </source>
</evidence>
<reference evidence="7" key="1">
    <citation type="journal article" date="2021" name="PeerJ">
        <title>Extensive microbial diversity within the chicken gut microbiome revealed by metagenomics and culture.</title>
        <authorList>
            <person name="Gilroy R."/>
            <person name="Ravi A."/>
            <person name="Getino M."/>
            <person name="Pursley I."/>
            <person name="Horton D.L."/>
            <person name="Alikhan N.F."/>
            <person name="Baker D."/>
            <person name="Gharbi K."/>
            <person name="Hall N."/>
            <person name="Watson M."/>
            <person name="Adriaenssens E.M."/>
            <person name="Foster-Nyarko E."/>
            <person name="Jarju S."/>
            <person name="Secka A."/>
            <person name="Antonio M."/>
            <person name="Oren A."/>
            <person name="Chaudhuri R.R."/>
            <person name="La Ragione R."/>
            <person name="Hildebrand F."/>
            <person name="Pallen M.J."/>
        </authorList>
    </citation>
    <scope>NUCLEOTIDE SEQUENCE</scope>
    <source>
        <strain evidence="7">CHK185-1770</strain>
    </source>
</reference>
<feature type="domain" description="ABC transporter" evidence="6">
    <location>
        <begin position="2"/>
        <end position="240"/>
    </location>
</feature>
<dbReference type="GO" id="GO:0098796">
    <property type="term" value="C:membrane protein complex"/>
    <property type="evidence" value="ECO:0007669"/>
    <property type="project" value="UniProtKB-ARBA"/>
</dbReference>
<dbReference type="InterPro" id="IPR017911">
    <property type="entry name" value="MacB-like_ATP-bd"/>
</dbReference>
<dbReference type="PROSITE" id="PS00211">
    <property type="entry name" value="ABC_TRANSPORTER_1"/>
    <property type="match status" value="1"/>
</dbReference>
<dbReference type="Gene3D" id="3.40.50.300">
    <property type="entry name" value="P-loop containing nucleotide triphosphate hydrolases"/>
    <property type="match status" value="1"/>
</dbReference>
<dbReference type="InterPro" id="IPR027417">
    <property type="entry name" value="P-loop_NTPase"/>
</dbReference>
<dbReference type="PANTHER" id="PTHR42798">
    <property type="entry name" value="LIPOPROTEIN-RELEASING SYSTEM ATP-BINDING PROTEIN LOLD"/>
    <property type="match status" value="1"/>
</dbReference>
<dbReference type="EMBL" id="DWXG01000019">
    <property type="protein sequence ID" value="HJB97434.1"/>
    <property type="molecule type" value="Genomic_DNA"/>
</dbReference>
<evidence type="ECO:0000256" key="4">
    <source>
        <dbReference type="ARBA" id="ARBA00022840"/>
    </source>
</evidence>
<evidence type="ECO:0000259" key="6">
    <source>
        <dbReference type="PROSITE" id="PS50893"/>
    </source>
</evidence>
<dbReference type="InterPro" id="IPR017871">
    <property type="entry name" value="ABC_transporter-like_CS"/>
</dbReference>
<dbReference type="AlphaFoldDB" id="A0A9D2MUF9"/>
<comment type="caution">
    <text evidence="7">The sequence shown here is derived from an EMBL/GenBank/DDBJ whole genome shotgun (WGS) entry which is preliminary data.</text>
</comment>
<dbReference type="GO" id="GO:0016887">
    <property type="term" value="F:ATP hydrolysis activity"/>
    <property type="evidence" value="ECO:0007669"/>
    <property type="project" value="InterPro"/>
</dbReference>
<evidence type="ECO:0000256" key="2">
    <source>
        <dbReference type="ARBA" id="ARBA00022448"/>
    </source>
</evidence>
<name>A0A9D2MUF9_9FIRM</name>
<comment type="similarity">
    <text evidence="1">Belongs to the ABC transporter superfamily.</text>
</comment>
<keyword evidence="2" id="KW-0813">Transport</keyword>
<keyword evidence="3" id="KW-0547">Nucleotide-binding</keyword>
<dbReference type="SUPFAM" id="SSF52540">
    <property type="entry name" value="P-loop containing nucleoside triphosphate hydrolases"/>
    <property type="match status" value="1"/>
</dbReference>
<evidence type="ECO:0000313" key="8">
    <source>
        <dbReference type="Proteomes" id="UP000826793"/>
    </source>
</evidence>
<dbReference type="PANTHER" id="PTHR42798:SF2">
    <property type="entry name" value="ABC TRANSPORTER ATP-BINDING PROTEIN MG467-RELATED"/>
    <property type="match status" value="1"/>
</dbReference>
<evidence type="ECO:0000256" key="5">
    <source>
        <dbReference type="SAM" id="MobiDB-lite"/>
    </source>
</evidence>
<organism evidence="7 8">
    <name type="scientific">Candidatus Acutalibacter pullicola</name>
    <dbReference type="NCBI Taxonomy" id="2838417"/>
    <lineage>
        <taxon>Bacteria</taxon>
        <taxon>Bacillati</taxon>
        <taxon>Bacillota</taxon>
        <taxon>Clostridia</taxon>
        <taxon>Eubacteriales</taxon>
        <taxon>Acutalibacteraceae</taxon>
        <taxon>Acutalibacter</taxon>
    </lineage>
</organism>
<accession>A0A9D2MUF9</accession>